<dbReference type="HOGENOM" id="CLU_1278389_0_0_1"/>
<evidence type="ECO:0000313" key="3">
    <source>
        <dbReference type="Proteomes" id="UP000005666"/>
    </source>
</evidence>
<evidence type="ECO:0000313" key="2">
    <source>
        <dbReference type="EMBL" id="CCE64838.1"/>
    </source>
</evidence>
<dbReference type="AlphaFoldDB" id="G8BY96"/>
<keyword evidence="3" id="KW-1185">Reference proteome</keyword>
<keyword evidence="1" id="KW-0732">Signal</keyword>
<dbReference type="GeneID" id="11533172"/>
<name>G8BY96_TETPH</name>
<organism evidence="2 3">
    <name type="scientific">Tetrapisispora phaffii (strain ATCC 24235 / CBS 4417 / NBRC 1672 / NRRL Y-8282 / UCD 70-5)</name>
    <name type="common">Yeast</name>
    <name type="synonym">Fabospora phaffii</name>
    <dbReference type="NCBI Taxonomy" id="1071381"/>
    <lineage>
        <taxon>Eukaryota</taxon>
        <taxon>Fungi</taxon>
        <taxon>Dikarya</taxon>
        <taxon>Ascomycota</taxon>
        <taxon>Saccharomycotina</taxon>
        <taxon>Saccharomycetes</taxon>
        <taxon>Saccharomycetales</taxon>
        <taxon>Saccharomycetaceae</taxon>
        <taxon>Tetrapisispora</taxon>
    </lineage>
</organism>
<evidence type="ECO:0000256" key="1">
    <source>
        <dbReference type="SAM" id="SignalP"/>
    </source>
</evidence>
<protein>
    <submittedName>
        <fullName evidence="2">Uncharacterized protein</fullName>
    </submittedName>
</protein>
<dbReference type="EMBL" id="HE612865">
    <property type="protein sequence ID" value="CCE64838.1"/>
    <property type="molecule type" value="Genomic_DNA"/>
</dbReference>
<sequence length="216" mass="25146">MKAKPICFAFLACWSIITAQVTTQIPVASQLISNESMCQNNRDLIYNPDYTDDKHPEIQDNNCNLKPHLKCTRNDCKPRNHFGLPANNTLSYNLDYIDDCITNIYRLVERSFWLIYFIVKSKLFLDNNVVVGQVSGIYYKLNIASSSSFYELHERELANIIFYMTNKFKIYNPYEEEYFVMLSKQQVIYATLLFGPTKSIWAASLEGVRYIGNHEI</sequence>
<dbReference type="RefSeq" id="XP_003687272.1">
    <property type="nucleotide sequence ID" value="XM_003687224.1"/>
</dbReference>
<feature type="signal peptide" evidence="1">
    <location>
        <begin position="1"/>
        <end position="19"/>
    </location>
</feature>
<gene>
    <name evidence="2" type="primary">TPHA0J00140</name>
    <name evidence="2" type="ordered locus">TPHA_0J00140</name>
</gene>
<feature type="chain" id="PRO_5003508765" evidence="1">
    <location>
        <begin position="20"/>
        <end position="216"/>
    </location>
</feature>
<accession>G8BY96</accession>
<dbReference type="Proteomes" id="UP000005666">
    <property type="component" value="Chromosome 10"/>
</dbReference>
<proteinExistence type="predicted"/>
<dbReference type="KEGG" id="tpf:TPHA_0J00140"/>
<reference evidence="2 3" key="1">
    <citation type="journal article" date="2011" name="Proc. Natl. Acad. Sci. U.S.A.">
        <title>Evolutionary erosion of yeast sex chromosomes by mating-type switching accidents.</title>
        <authorList>
            <person name="Gordon J.L."/>
            <person name="Armisen D."/>
            <person name="Proux-Wera E."/>
            <person name="Oheigeartaigh S.S."/>
            <person name="Byrne K.P."/>
            <person name="Wolfe K.H."/>
        </authorList>
    </citation>
    <scope>NUCLEOTIDE SEQUENCE [LARGE SCALE GENOMIC DNA]</scope>
    <source>
        <strain evidence="3">ATCC 24235 / CBS 4417 / NBRC 1672 / NRRL Y-8282 / UCD 70-5</strain>
    </source>
</reference>